<dbReference type="PANTHER" id="PTHR45718:SF4">
    <property type="entry name" value="TRANSCRIPTIONAL ACTIVATOR CUBITUS INTERRUPTUS"/>
    <property type="match status" value="1"/>
</dbReference>
<dbReference type="AlphaFoldDB" id="A0A674KJJ3"/>
<evidence type="ECO:0000313" key="11">
    <source>
        <dbReference type="Ensembl" id="ENSTMTP00000032459.1"/>
    </source>
</evidence>
<reference evidence="11" key="1">
    <citation type="submission" date="2025-08" db="UniProtKB">
        <authorList>
            <consortium name="Ensembl"/>
        </authorList>
    </citation>
    <scope>IDENTIFICATION</scope>
</reference>
<sequence length="118" mass="12855">LAVKEMSQRMWVSVLGEKPFVCEFAGCDRRFANSSDKKKHTHVHSSDKPYRCKVKGCEKSYTHPSSLRKHLKTHRSLEPALSTATTKPTGAQEPGAGACQSLASLAACLARDVAEIGL</sequence>
<evidence type="ECO:0000256" key="3">
    <source>
        <dbReference type="ARBA" id="ARBA00022723"/>
    </source>
</evidence>
<reference evidence="11" key="2">
    <citation type="submission" date="2025-09" db="UniProtKB">
        <authorList>
            <consortium name="Ensembl"/>
        </authorList>
    </citation>
    <scope>IDENTIFICATION</scope>
</reference>
<keyword evidence="3" id="KW-0479">Metal-binding</keyword>
<proteinExistence type="inferred from homology"/>
<dbReference type="Pfam" id="PF00096">
    <property type="entry name" value="zf-C2H2"/>
    <property type="match status" value="1"/>
</dbReference>
<evidence type="ECO:0000256" key="7">
    <source>
        <dbReference type="ARBA" id="ARBA00023242"/>
    </source>
</evidence>
<evidence type="ECO:0000313" key="12">
    <source>
        <dbReference type="Proteomes" id="UP000472274"/>
    </source>
</evidence>
<evidence type="ECO:0000256" key="6">
    <source>
        <dbReference type="ARBA" id="ARBA00022833"/>
    </source>
</evidence>
<dbReference type="Proteomes" id="UP000472274">
    <property type="component" value="Unplaced"/>
</dbReference>
<feature type="domain" description="C2H2-type" evidence="10">
    <location>
        <begin position="20"/>
        <end position="49"/>
    </location>
</feature>
<keyword evidence="12" id="KW-1185">Reference proteome</keyword>
<comment type="subcellular location">
    <subcellularLocation>
        <location evidence="1">Nucleus</location>
    </subcellularLocation>
</comment>
<evidence type="ECO:0000256" key="1">
    <source>
        <dbReference type="ARBA" id="ARBA00004123"/>
    </source>
</evidence>
<keyword evidence="5 8" id="KW-0863">Zinc-finger</keyword>
<keyword evidence="6" id="KW-0862">Zinc</keyword>
<dbReference type="Ensembl" id="ENSTMTT00000033622.1">
    <property type="protein sequence ID" value="ENSTMTP00000032459.1"/>
    <property type="gene ID" value="ENSTMTG00000023203.1"/>
</dbReference>
<dbReference type="GO" id="GO:0000981">
    <property type="term" value="F:DNA-binding transcription factor activity, RNA polymerase II-specific"/>
    <property type="evidence" value="ECO:0007669"/>
    <property type="project" value="TreeGrafter"/>
</dbReference>
<dbReference type="SUPFAM" id="SSF57667">
    <property type="entry name" value="beta-beta-alpha zinc fingers"/>
    <property type="match status" value="2"/>
</dbReference>
<dbReference type="GeneTree" id="ENSGT00940000160788"/>
<organism evidence="11 12">
    <name type="scientific">Terrapene triunguis</name>
    <name type="common">Three-toed box turtle</name>
    <dbReference type="NCBI Taxonomy" id="2587831"/>
    <lineage>
        <taxon>Eukaryota</taxon>
        <taxon>Metazoa</taxon>
        <taxon>Chordata</taxon>
        <taxon>Craniata</taxon>
        <taxon>Vertebrata</taxon>
        <taxon>Euteleostomi</taxon>
        <taxon>Archelosauria</taxon>
        <taxon>Testudinata</taxon>
        <taxon>Testudines</taxon>
        <taxon>Cryptodira</taxon>
        <taxon>Durocryptodira</taxon>
        <taxon>Testudinoidea</taxon>
        <taxon>Emydidae</taxon>
        <taxon>Terrapene</taxon>
    </lineage>
</organism>
<dbReference type="PROSITE" id="PS50157">
    <property type="entry name" value="ZINC_FINGER_C2H2_2"/>
    <property type="match status" value="2"/>
</dbReference>
<evidence type="ECO:0000256" key="2">
    <source>
        <dbReference type="ARBA" id="ARBA00010831"/>
    </source>
</evidence>
<dbReference type="InterPro" id="IPR036236">
    <property type="entry name" value="Znf_C2H2_sf"/>
</dbReference>
<keyword evidence="4" id="KW-0677">Repeat</keyword>
<keyword evidence="7" id="KW-0539">Nucleus</keyword>
<dbReference type="GO" id="GO:0005634">
    <property type="term" value="C:nucleus"/>
    <property type="evidence" value="ECO:0007669"/>
    <property type="project" value="UniProtKB-SubCell"/>
</dbReference>
<dbReference type="FunFam" id="3.30.160.60:FF:000041">
    <property type="entry name" value="Zinc finger protein ZIC 1"/>
    <property type="match status" value="1"/>
</dbReference>
<feature type="region of interest" description="Disordered" evidence="9">
    <location>
        <begin position="63"/>
        <end position="95"/>
    </location>
</feature>
<dbReference type="GO" id="GO:0000978">
    <property type="term" value="F:RNA polymerase II cis-regulatory region sequence-specific DNA binding"/>
    <property type="evidence" value="ECO:0007669"/>
    <property type="project" value="TreeGrafter"/>
</dbReference>
<dbReference type="SMART" id="SM00355">
    <property type="entry name" value="ZnF_C2H2"/>
    <property type="match status" value="2"/>
</dbReference>
<dbReference type="InParanoid" id="A0A674KJJ3"/>
<dbReference type="FunFam" id="3.30.160.60:FF:000039">
    <property type="entry name" value="Zinc finger protein ZIC 1"/>
    <property type="match status" value="1"/>
</dbReference>
<evidence type="ECO:0000256" key="9">
    <source>
        <dbReference type="SAM" id="MobiDB-lite"/>
    </source>
</evidence>
<dbReference type="Gene3D" id="3.30.160.60">
    <property type="entry name" value="Classic Zinc Finger"/>
    <property type="match status" value="2"/>
</dbReference>
<name>A0A674KJJ3_9SAUR</name>
<dbReference type="InterPro" id="IPR043359">
    <property type="entry name" value="GLI-like"/>
</dbReference>
<evidence type="ECO:0000256" key="4">
    <source>
        <dbReference type="ARBA" id="ARBA00022737"/>
    </source>
</evidence>
<accession>A0A674KJJ3</accession>
<feature type="domain" description="C2H2-type" evidence="10">
    <location>
        <begin position="50"/>
        <end position="79"/>
    </location>
</feature>
<dbReference type="InterPro" id="IPR013087">
    <property type="entry name" value="Znf_C2H2_type"/>
</dbReference>
<dbReference type="GO" id="GO:0008270">
    <property type="term" value="F:zinc ion binding"/>
    <property type="evidence" value="ECO:0007669"/>
    <property type="project" value="UniProtKB-KW"/>
</dbReference>
<evidence type="ECO:0000256" key="8">
    <source>
        <dbReference type="PROSITE-ProRule" id="PRU00042"/>
    </source>
</evidence>
<dbReference type="PANTHER" id="PTHR45718">
    <property type="entry name" value="TRANSCRIPTIONAL ACTIVATOR CUBITUS INTERRUPTUS"/>
    <property type="match status" value="1"/>
</dbReference>
<dbReference type="PROSITE" id="PS00028">
    <property type="entry name" value="ZINC_FINGER_C2H2_1"/>
    <property type="match status" value="2"/>
</dbReference>
<evidence type="ECO:0000259" key="10">
    <source>
        <dbReference type="PROSITE" id="PS50157"/>
    </source>
</evidence>
<protein>
    <recommendedName>
        <fullName evidence="10">C2H2-type domain-containing protein</fullName>
    </recommendedName>
</protein>
<comment type="similarity">
    <text evidence="2">Belongs to the GLI C2H2-type zinc-finger protein family.</text>
</comment>
<evidence type="ECO:0000256" key="5">
    <source>
        <dbReference type="ARBA" id="ARBA00022771"/>
    </source>
</evidence>